<accession>T0QZK8</accession>
<feature type="transmembrane region" description="Helical" evidence="5">
    <location>
        <begin position="165"/>
        <end position="184"/>
    </location>
</feature>
<evidence type="ECO:0000256" key="1">
    <source>
        <dbReference type="ARBA" id="ARBA00004141"/>
    </source>
</evidence>
<keyword evidence="3 5" id="KW-1133">Transmembrane helix</keyword>
<evidence type="ECO:0000313" key="8">
    <source>
        <dbReference type="Proteomes" id="UP000030762"/>
    </source>
</evidence>
<protein>
    <recommendedName>
        <fullName evidence="6">TM7S3/TM198-like domain-containing protein</fullName>
    </recommendedName>
</protein>
<feature type="transmembrane region" description="Helical" evidence="5">
    <location>
        <begin position="6"/>
        <end position="27"/>
    </location>
</feature>
<keyword evidence="2 5" id="KW-0812">Transmembrane</keyword>
<organism evidence="7 8">
    <name type="scientific">Saprolegnia diclina (strain VS20)</name>
    <dbReference type="NCBI Taxonomy" id="1156394"/>
    <lineage>
        <taxon>Eukaryota</taxon>
        <taxon>Sar</taxon>
        <taxon>Stramenopiles</taxon>
        <taxon>Oomycota</taxon>
        <taxon>Saprolegniomycetes</taxon>
        <taxon>Saprolegniales</taxon>
        <taxon>Saprolegniaceae</taxon>
        <taxon>Saprolegnia</taxon>
    </lineage>
</organism>
<evidence type="ECO:0000259" key="6">
    <source>
        <dbReference type="Pfam" id="PF13886"/>
    </source>
</evidence>
<evidence type="ECO:0000256" key="3">
    <source>
        <dbReference type="ARBA" id="ARBA00022989"/>
    </source>
</evidence>
<dbReference type="GO" id="GO:0016020">
    <property type="term" value="C:membrane"/>
    <property type="evidence" value="ECO:0007669"/>
    <property type="project" value="UniProtKB-SubCell"/>
</dbReference>
<dbReference type="AlphaFoldDB" id="T0QZK8"/>
<dbReference type="OrthoDB" id="79133at2759"/>
<dbReference type="GeneID" id="19957661"/>
<proteinExistence type="predicted"/>
<dbReference type="InterPro" id="IPR025256">
    <property type="entry name" value="TM7S3/TM198-like_dom"/>
</dbReference>
<dbReference type="RefSeq" id="XP_008621382.1">
    <property type="nucleotide sequence ID" value="XM_008623160.1"/>
</dbReference>
<dbReference type="Pfam" id="PF13886">
    <property type="entry name" value="TM7S3_TM198"/>
    <property type="match status" value="1"/>
</dbReference>
<keyword evidence="4 5" id="KW-0472">Membrane</keyword>
<dbReference type="Proteomes" id="UP000030762">
    <property type="component" value="Unassembled WGS sequence"/>
</dbReference>
<dbReference type="InParanoid" id="T0QZK8"/>
<dbReference type="EMBL" id="JH767295">
    <property type="protein sequence ID" value="EQC25183.1"/>
    <property type="molecule type" value="Genomic_DNA"/>
</dbReference>
<evidence type="ECO:0000256" key="2">
    <source>
        <dbReference type="ARBA" id="ARBA00022692"/>
    </source>
</evidence>
<comment type="subcellular location">
    <subcellularLocation>
        <location evidence="1">Membrane</location>
        <topology evidence="1">Multi-pass membrane protein</topology>
    </subcellularLocation>
</comment>
<evidence type="ECO:0000256" key="5">
    <source>
        <dbReference type="SAM" id="Phobius"/>
    </source>
</evidence>
<feature type="transmembrane region" description="Helical" evidence="5">
    <location>
        <begin position="136"/>
        <end position="159"/>
    </location>
</feature>
<name>T0QZK8_SAPDV</name>
<feature type="domain" description="TM7S3/TM198-like" evidence="6">
    <location>
        <begin position="16"/>
        <end position="184"/>
    </location>
</feature>
<dbReference type="VEuPathDB" id="FungiDB:SDRG_16934"/>
<feature type="transmembrane region" description="Helical" evidence="5">
    <location>
        <begin position="39"/>
        <end position="58"/>
    </location>
</feature>
<feature type="transmembrane region" description="Helical" evidence="5">
    <location>
        <begin position="113"/>
        <end position="131"/>
    </location>
</feature>
<evidence type="ECO:0000313" key="7">
    <source>
        <dbReference type="EMBL" id="EQC25183.1"/>
    </source>
</evidence>
<gene>
    <name evidence="7" type="ORF">SDRG_16934</name>
</gene>
<reference evidence="7 8" key="1">
    <citation type="submission" date="2012-04" db="EMBL/GenBank/DDBJ databases">
        <title>The Genome Sequence of Saprolegnia declina VS20.</title>
        <authorList>
            <consortium name="The Broad Institute Genome Sequencing Platform"/>
            <person name="Russ C."/>
            <person name="Nusbaum C."/>
            <person name="Tyler B."/>
            <person name="van West P."/>
            <person name="Dieguez-Uribeondo J."/>
            <person name="de Bruijn I."/>
            <person name="Tripathy S."/>
            <person name="Jiang R."/>
            <person name="Young S.K."/>
            <person name="Zeng Q."/>
            <person name="Gargeya S."/>
            <person name="Fitzgerald M."/>
            <person name="Haas B."/>
            <person name="Abouelleil A."/>
            <person name="Alvarado L."/>
            <person name="Arachchi H.M."/>
            <person name="Berlin A."/>
            <person name="Chapman S.B."/>
            <person name="Goldberg J."/>
            <person name="Griggs A."/>
            <person name="Gujja S."/>
            <person name="Hansen M."/>
            <person name="Howarth C."/>
            <person name="Imamovic A."/>
            <person name="Larimer J."/>
            <person name="McCowen C."/>
            <person name="Montmayeur A."/>
            <person name="Murphy C."/>
            <person name="Neiman D."/>
            <person name="Pearson M."/>
            <person name="Priest M."/>
            <person name="Roberts A."/>
            <person name="Saif S."/>
            <person name="Shea T."/>
            <person name="Sisk P."/>
            <person name="Sykes S."/>
            <person name="Wortman J."/>
            <person name="Nusbaum C."/>
            <person name="Birren B."/>
        </authorList>
    </citation>
    <scope>NUCLEOTIDE SEQUENCE [LARGE SCALE GENOMIC DNA]</scope>
    <source>
        <strain evidence="7 8">VS20</strain>
    </source>
</reference>
<keyword evidence="8" id="KW-1185">Reference proteome</keyword>
<feature type="transmembrane region" description="Helical" evidence="5">
    <location>
        <begin position="64"/>
        <end position="82"/>
    </location>
</feature>
<evidence type="ECO:0000256" key="4">
    <source>
        <dbReference type="ARBA" id="ARBA00023136"/>
    </source>
</evidence>
<sequence>MSENAPYLRMLGFMAVVLMAVAIPLAFYGYRLLPHTARVSTFFVVFLLAVQGVVTFSNDDDYDPNMHVIGLILALFTALAVFKLPTAAMFSIGALTGASITIEVLSYTLLGDLWTFVGALLAALVGGAFCLGRRALLIVCTSFNGAMLFMTGASLLLVYPSTSFAVIYFGAHLAIFLLAMLVQFKFTARDIDHDVGRSDIAREKAMVATPEAYANTV</sequence>